<feature type="chain" id="PRO_5042590508" evidence="6">
    <location>
        <begin position="21"/>
        <end position="313"/>
    </location>
</feature>
<dbReference type="KEGG" id="smiz:4412673_04041"/>
<dbReference type="GO" id="GO:0004553">
    <property type="term" value="F:hydrolase activity, hydrolyzing O-glycosyl compounds"/>
    <property type="evidence" value="ECO:0007669"/>
    <property type="project" value="InterPro"/>
</dbReference>
<dbReference type="PANTHER" id="PTHR43301">
    <property type="entry name" value="ARABINAN ENDO-1,5-ALPHA-L-ARABINOSIDASE"/>
    <property type="match status" value="1"/>
</dbReference>
<keyword evidence="4 5" id="KW-0326">Glycosidase</keyword>
<organism evidence="7 8">
    <name type="scientific">Sphingobacterium mizutaii</name>
    <dbReference type="NCBI Taxonomy" id="1010"/>
    <lineage>
        <taxon>Bacteria</taxon>
        <taxon>Pseudomonadati</taxon>
        <taxon>Bacteroidota</taxon>
        <taxon>Sphingobacteriia</taxon>
        <taxon>Sphingobacteriales</taxon>
        <taxon>Sphingobacteriaceae</taxon>
        <taxon>Sphingobacterium</taxon>
    </lineage>
</organism>
<keyword evidence="3 5" id="KW-0378">Hydrolase</keyword>
<dbReference type="InterPro" id="IPR050727">
    <property type="entry name" value="GH43_arabinanases"/>
</dbReference>
<accession>A0AAJ4XF56</accession>
<dbReference type="AlphaFoldDB" id="A0AAJ4XF56"/>
<evidence type="ECO:0000256" key="3">
    <source>
        <dbReference type="ARBA" id="ARBA00022801"/>
    </source>
</evidence>
<evidence type="ECO:0000256" key="1">
    <source>
        <dbReference type="ARBA" id="ARBA00004834"/>
    </source>
</evidence>
<comment type="similarity">
    <text evidence="2 5">Belongs to the glycosyl hydrolase 43 family.</text>
</comment>
<evidence type="ECO:0000256" key="2">
    <source>
        <dbReference type="ARBA" id="ARBA00009865"/>
    </source>
</evidence>
<dbReference type="InterPro" id="IPR023296">
    <property type="entry name" value="Glyco_hydro_beta-prop_sf"/>
</dbReference>
<protein>
    <submittedName>
        <fullName evidence="7">Beta-xylosidase</fullName>
    </submittedName>
</protein>
<dbReference type="EMBL" id="LT906468">
    <property type="protein sequence ID" value="SNV65649.1"/>
    <property type="molecule type" value="Genomic_DNA"/>
</dbReference>
<dbReference type="CDD" id="cd08983">
    <property type="entry name" value="GH43_Bt3655-like"/>
    <property type="match status" value="1"/>
</dbReference>
<dbReference type="InterPro" id="IPR006710">
    <property type="entry name" value="Glyco_hydro_43"/>
</dbReference>
<dbReference type="GO" id="GO:0005975">
    <property type="term" value="P:carbohydrate metabolic process"/>
    <property type="evidence" value="ECO:0007669"/>
    <property type="project" value="InterPro"/>
</dbReference>
<dbReference type="RefSeq" id="WP_093099857.1">
    <property type="nucleotide sequence ID" value="NZ_FNGK01000005.1"/>
</dbReference>
<evidence type="ECO:0000313" key="8">
    <source>
        <dbReference type="Proteomes" id="UP000215355"/>
    </source>
</evidence>
<gene>
    <name evidence="7" type="ORF">SAMEA4412673_04041</name>
</gene>
<reference evidence="7 8" key="1">
    <citation type="submission" date="2017-06" db="EMBL/GenBank/DDBJ databases">
        <authorList>
            <consortium name="Pathogen Informatics"/>
        </authorList>
    </citation>
    <scope>NUCLEOTIDE SEQUENCE [LARGE SCALE GENOMIC DNA]</scope>
    <source>
        <strain evidence="7 8">NCTC12149</strain>
    </source>
</reference>
<dbReference type="PANTHER" id="PTHR43301:SF3">
    <property type="entry name" value="ARABINAN ENDO-1,5-ALPHA-L-ARABINOSIDASE A-RELATED"/>
    <property type="match status" value="1"/>
</dbReference>
<sequence length="313" mass="35904">MYNKLISFLALLCLALSATAQQDSAYIFSYFKGNGEDGLHLAYSEDGLKWTALKNDASFLTPKLSPDKLMRDPCIIKGGDGLYHMVWTVSWTQKGIGHATSKDLINWSEQQYIPVMEHEDSTRNSWAPEVTYDPESKEYMIYWASTITGEFPETQVEGDNGYNHRMYYTLTKDFKNFSETMLLYDPGFNSIDATILKKGNKWMMVIKDETREPKPEKNLKLAFADSLDGPYSDASEKITGDYWAEGPTVANINGEYYIYFDRYMDNHFGLIKSKDLKTWTDISDQLEFPKGLRHGTILKISRKELDKLKAVKP</sequence>
<dbReference type="Pfam" id="PF04616">
    <property type="entry name" value="Glyco_hydro_43"/>
    <property type="match status" value="1"/>
</dbReference>
<feature type="signal peptide" evidence="6">
    <location>
        <begin position="1"/>
        <end position="20"/>
    </location>
</feature>
<comment type="pathway">
    <text evidence="1">Glycan metabolism; L-arabinan degradation.</text>
</comment>
<evidence type="ECO:0000256" key="4">
    <source>
        <dbReference type="ARBA" id="ARBA00023295"/>
    </source>
</evidence>
<evidence type="ECO:0000256" key="5">
    <source>
        <dbReference type="RuleBase" id="RU361187"/>
    </source>
</evidence>
<proteinExistence type="inferred from homology"/>
<keyword evidence="6" id="KW-0732">Signal</keyword>
<dbReference type="SUPFAM" id="SSF75005">
    <property type="entry name" value="Arabinanase/levansucrase/invertase"/>
    <property type="match status" value="1"/>
</dbReference>
<evidence type="ECO:0000313" key="7">
    <source>
        <dbReference type="EMBL" id="SNV65649.1"/>
    </source>
</evidence>
<dbReference type="Gene3D" id="2.115.10.20">
    <property type="entry name" value="Glycosyl hydrolase domain, family 43"/>
    <property type="match status" value="1"/>
</dbReference>
<name>A0AAJ4XF56_9SPHI</name>
<evidence type="ECO:0000256" key="6">
    <source>
        <dbReference type="SAM" id="SignalP"/>
    </source>
</evidence>
<dbReference type="Proteomes" id="UP000215355">
    <property type="component" value="Chromosome 1"/>
</dbReference>